<keyword evidence="3" id="KW-1185">Reference proteome</keyword>
<name>A0A2G9H3S4_9LAMI</name>
<reference evidence="3" key="1">
    <citation type="journal article" date="2018" name="Gigascience">
        <title>Genome assembly of the Pink Ipe (Handroanthus impetiginosus, Bignoniaceae), a highly valued, ecologically keystone Neotropical timber forest tree.</title>
        <authorList>
            <person name="Silva-Junior O.B."/>
            <person name="Grattapaglia D."/>
            <person name="Novaes E."/>
            <person name="Collevatti R.G."/>
        </authorList>
    </citation>
    <scope>NUCLEOTIDE SEQUENCE [LARGE SCALE GENOMIC DNA]</scope>
    <source>
        <strain evidence="3">cv. UFG-1</strain>
    </source>
</reference>
<feature type="region of interest" description="Disordered" evidence="1">
    <location>
        <begin position="122"/>
        <end position="222"/>
    </location>
</feature>
<feature type="compositionally biased region" description="Basic and acidic residues" evidence="1">
    <location>
        <begin position="163"/>
        <end position="216"/>
    </location>
</feature>
<dbReference type="Proteomes" id="UP000231279">
    <property type="component" value="Unassembled WGS sequence"/>
</dbReference>
<proteinExistence type="predicted"/>
<evidence type="ECO:0000313" key="3">
    <source>
        <dbReference type="Proteomes" id="UP000231279"/>
    </source>
</evidence>
<gene>
    <name evidence="2" type="ORF">CDL12_15244</name>
</gene>
<feature type="compositionally biased region" description="Acidic residues" evidence="1">
    <location>
        <begin position="151"/>
        <end position="162"/>
    </location>
</feature>
<dbReference type="STRING" id="429701.A0A2G9H3S4"/>
<feature type="compositionally biased region" description="Basic and acidic residues" evidence="1">
    <location>
        <begin position="126"/>
        <end position="150"/>
    </location>
</feature>
<dbReference type="EMBL" id="NKXS01002775">
    <property type="protein sequence ID" value="PIN12153.1"/>
    <property type="molecule type" value="Genomic_DNA"/>
</dbReference>
<dbReference type="OrthoDB" id="2289094at2759"/>
<sequence length="269" mass="31597">MEHYCILIPHPRDEKVCWSKRKLKIIPRRLHCWLIEFFQLYRWGECKLPNKVHDVVDHLKSITAEMFNPTSHELCLLNPDSTVAAIVRAKDQEIKELKKRVAELEAGANKNLCVLAPIKSNATTTKEQRDRGTAWEKQGDNDGEEKKIKDEEEEYQEDEEMDEERKEEEKEKAEEDQQKEKKIEKRQDDKKGEKEDGKDEKGKEKEGEKEEEKKDGNDDEEWQVSCHYEVEMNKKLEAISQKLNFGQDVNFGKWDYEVVCTLSSIVNGV</sequence>
<comment type="caution">
    <text evidence="2">The sequence shown here is derived from an EMBL/GenBank/DDBJ whole genome shotgun (WGS) entry which is preliminary data.</text>
</comment>
<accession>A0A2G9H3S4</accession>
<evidence type="ECO:0008006" key="4">
    <source>
        <dbReference type="Google" id="ProtNLM"/>
    </source>
</evidence>
<organism evidence="2 3">
    <name type="scientific">Handroanthus impetiginosus</name>
    <dbReference type="NCBI Taxonomy" id="429701"/>
    <lineage>
        <taxon>Eukaryota</taxon>
        <taxon>Viridiplantae</taxon>
        <taxon>Streptophyta</taxon>
        <taxon>Embryophyta</taxon>
        <taxon>Tracheophyta</taxon>
        <taxon>Spermatophyta</taxon>
        <taxon>Magnoliopsida</taxon>
        <taxon>eudicotyledons</taxon>
        <taxon>Gunneridae</taxon>
        <taxon>Pentapetalae</taxon>
        <taxon>asterids</taxon>
        <taxon>lamiids</taxon>
        <taxon>Lamiales</taxon>
        <taxon>Bignoniaceae</taxon>
        <taxon>Crescentiina</taxon>
        <taxon>Tabebuia alliance</taxon>
        <taxon>Handroanthus</taxon>
    </lineage>
</organism>
<protein>
    <recommendedName>
        <fullName evidence="4">Ubiquitinyl hydrolase 1</fullName>
    </recommendedName>
</protein>
<evidence type="ECO:0000313" key="2">
    <source>
        <dbReference type="EMBL" id="PIN12153.1"/>
    </source>
</evidence>
<dbReference type="AlphaFoldDB" id="A0A2G9H3S4"/>
<evidence type="ECO:0000256" key="1">
    <source>
        <dbReference type="SAM" id="MobiDB-lite"/>
    </source>
</evidence>